<dbReference type="AlphaFoldDB" id="A0A0G4NEA9"/>
<accession>A0A0G4NEA9</accession>
<organism evidence="2 3">
    <name type="scientific">Verticillium longisporum</name>
    <name type="common">Verticillium dahliae var. longisporum</name>
    <dbReference type="NCBI Taxonomy" id="100787"/>
    <lineage>
        <taxon>Eukaryota</taxon>
        <taxon>Fungi</taxon>
        <taxon>Dikarya</taxon>
        <taxon>Ascomycota</taxon>
        <taxon>Pezizomycotina</taxon>
        <taxon>Sordariomycetes</taxon>
        <taxon>Hypocreomycetidae</taxon>
        <taxon>Glomerellales</taxon>
        <taxon>Plectosphaerellaceae</taxon>
        <taxon>Verticillium</taxon>
    </lineage>
</organism>
<evidence type="ECO:0000256" key="1">
    <source>
        <dbReference type="SAM" id="MobiDB-lite"/>
    </source>
</evidence>
<reference evidence="3" key="1">
    <citation type="submission" date="2015-05" db="EMBL/GenBank/DDBJ databases">
        <authorList>
            <person name="Fogelqvist Johan"/>
        </authorList>
    </citation>
    <scope>NUCLEOTIDE SEQUENCE [LARGE SCALE GENOMIC DNA]</scope>
</reference>
<feature type="non-terminal residue" evidence="2">
    <location>
        <position position="1"/>
    </location>
</feature>
<protein>
    <submittedName>
        <fullName evidence="2">Uncharacterized protein</fullName>
    </submittedName>
</protein>
<sequence length="33" mass="3677">EEDACPRHLGFPGSASVNARPGSRRLQHSRYPQ</sequence>
<name>A0A0G4NEA9_VERLO</name>
<dbReference type="Proteomes" id="UP000045706">
    <property type="component" value="Unassembled WGS sequence"/>
</dbReference>
<dbReference type="EMBL" id="CVQI01034325">
    <property type="protein sequence ID" value="CRK44822.1"/>
    <property type="molecule type" value="Genomic_DNA"/>
</dbReference>
<evidence type="ECO:0000313" key="2">
    <source>
        <dbReference type="EMBL" id="CRK44822.1"/>
    </source>
</evidence>
<feature type="compositionally biased region" description="Basic residues" evidence="1">
    <location>
        <begin position="22"/>
        <end position="33"/>
    </location>
</feature>
<feature type="region of interest" description="Disordered" evidence="1">
    <location>
        <begin position="1"/>
        <end position="33"/>
    </location>
</feature>
<gene>
    <name evidence="2" type="ORF">BN1723_019559</name>
</gene>
<proteinExistence type="predicted"/>
<evidence type="ECO:0000313" key="3">
    <source>
        <dbReference type="Proteomes" id="UP000045706"/>
    </source>
</evidence>